<dbReference type="CDD" id="cd14688">
    <property type="entry name" value="bZIP_YAP"/>
    <property type="match status" value="1"/>
</dbReference>
<organism evidence="2 3">
    <name type="scientific">Symbiochloris irregularis</name>
    <dbReference type="NCBI Taxonomy" id="706552"/>
    <lineage>
        <taxon>Eukaryota</taxon>
        <taxon>Viridiplantae</taxon>
        <taxon>Chlorophyta</taxon>
        <taxon>core chlorophytes</taxon>
        <taxon>Trebouxiophyceae</taxon>
        <taxon>Trebouxiales</taxon>
        <taxon>Trebouxiaceae</taxon>
        <taxon>Symbiochloris</taxon>
    </lineage>
</organism>
<evidence type="ECO:0008006" key="4">
    <source>
        <dbReference type="Google" id="ProtNLM"/>
    </source>
</evidence>
<evidence type="ECO:0000313" key="2">
    <source>
        <dbReference type="EMBL" id="KAK9812475.1"/>
    </source>
</evidence>
<sequence length="448" mass="50006">MADQDESVQLRQVEISDHSALRHFRHSERQRSRNRKAQQAFRERAKAKTEWDVAAAARNVQQAWTRLHVEKEAFAAERHAWLANSSHITEGLGKWVSPSAEGLAVQAGDSFKVAVLKSPGVPDELLEVLFQATCQSFAICGLDKPAKHDVDFWQLDSHLHFRSNIGKQAIARAVADAEADSSAQSLIRLKDLMLTWMAFMKLCSMNDRSAGADLTRLMFQWVHKYPYEQYGPPPAHHWHIAAARAKLSASQRRQMLTLHQRFHERLHSIRIRAAALPDHLNAFLQGNMDAVSERMSTYPSASSQDHDTVLAGLLREEHEAASQFFFGIRGKVLTSIQDAHIFLAAFPYQPSMDDICQALTGWHNYPDLPADNAQGGPQHNTGITDAAPMLLKSEPSLQSTPLLDRQPPSNAHFQGFPALPTSPMRSTPSNDDNTTPLGPSREVPCSIE</sequence>
<comment type="caution">
    <text evidence="2">The sequence shown here is derived from an EMBL/GenBank/DDBJ whole genome shotgun (WGS) entry which is preliminary data.</text>
</comment>
<proteinExistence type="predicted"/>
<feature type="compositionally biased region" description="Polar residues" evidence="1">
    <location>
        <begin position="398"/>
        <end position="412"/>
    </location>
</feature>
<dbReference type="Proteomes" id="UP001465755">
    <property type="component" value="Unassembled WGS sequence"/>
</dbReference>
<feature type="region of interest" description="Disordered" evidence="1">
    <location>
        <begin position="398"/>
        <end position="448"/>
    </location>
</feature>
<dbReference type="EMBL" id="JALJOQ010000006">
    <property type="protein sequence ID" value="KAK9812475.1"/>
    <property type="molecule type" value="Genomic_DNA"/>
</dbReference>
<gene>
    <name evidence="2" type="ORF">WJX73_002974</name>
</gene>
<accession>A0AAW1PRV1</accession>
<protein>
    <recommendedName>
        <fullName evidence="4">BZIP domain-containing protein</fullName>
    </recommendedName>
</protein>
<evidence type="ECO:0000256" key="1">
    <source>
        <dbReference type="SAM" id="MobiDB-lite"/>
    </source>
</evidence>
<dbReference type="AlphaFoldDB" id="A0AAW1PRV1"/>
<reference evidence="2 3" key="1">
    <citation type="journal article" date="2024" name="Nat. Commun.">
        <title>Phylogenomics reveals the evolutionary origins of lichenization in chlorophyte algae.</title>
        <authorList>
            <person name="Puginier C."/>
            <person name="Libourel C."/>
            <person name="Otte J."/>
            <person name="Skaloud P."/>
            <person name="Haon M."/>
            <person name="Grisel S."/>
            <person name="Petersen M."/>
            <person name="Berrin J.G."/>
            <person name="Delaux P.M."/>
            <person name="Dal Grande F."/>
            <person name="Keller J."/>
        </authorList>
    </citation>
    <scope>NUCLEOTIDE SEQUENCE [LARGE SCALE GENOMIC DNA]</scope>
    <source>
        <strain evidence="2 3">SAG 2036</strain>
    </source>
</reference>
<feature type="compositionally biased region" description="Polar residues" evidence="1">
    <location>
        <begin position="423"/>
        <end position="437"/>
    </location>
</feature>
<keyword evidence="3" id="KW-1185">Reference proteome</keyword>
<evidence type="ECO:0000313" key="3">
    <source>
        <dbReference type="Proteomes" id="UP001465755"/>
    </source>
</evidence>
<name>A0AAW1PRV1_9CHLO</name>